<dbReference type="AlphaFoldDB" id="A0A9P6C0P6"/>
<reference evidence="2" key="1">
    <citation type="submission" date="2020-11" db="EMBL/GenBank/DDBJ databases">
        <authorList>
            <consortium name="DOE Joint Genome Institute"/>
            <person name="Ahrendt S."/>
            <person name="Riley R."/>
            <person name="Andreopoulos W."/>
            <person name="Labutti K."/>
            <person name="Pangilinan J."/>
            <person name="Ruiz-Duenas F.J."/>
            <person name="Barrasa J.M."/>
            <person name="Sanchez-Garcia M."/>
            <person name="Camarero S."/>
            <person name="Miyauchi S."/>
            <person name="Serrano A."/>
            <person name="Linde D."/>
            <person name="Babiker R."/>
            <person name="Drula E."/>
            <person name="Ayuso-Fernandez I."/>
            <person name="Pacheco R."/>
            <person name="Padilla G."/>
            <person name="Ferreira P."/>
            <person name="Barriuso J."/>
            <person name="Kellner H."/>
            <person name="Castanera R."/>
            <person name="Alfaro M."/>
            <person name="Ramirez L."/>
            <person name="Pisabarro A.G."/>
            <person name="Kuo A."/>
            <person name="Tritt A."/>
            <person name="Lipzen A."/>
            <person name="He G."/>
            <person name="Yan M."/>
            <person name="Ng V."/>
            <person name="Cullen D."/>
            <person name="Martin F."/>
            <person name="Rosso M.-N."/>
            <person name="Henrissat B."/>
            <person name="Hibbett D."/>
            <person name="Martinez A.T."/>
            <person name="Grigoriev I.V."/>
        </authorList>
    </citation>
    <scope>NUCLEOTIDE SEQUENCE</scope>
    <source>
        <strain evidence="2">MF-IS2</strain>
    </source>
</reference>
<organism evidence="2 3">
    <name type="scientific">Macrolepiota fuliginosa MF-IS2</name>
    <dbReference type="NCBI Taxonomy" id="1400762"/>
    <lineage>
        <taxon>Eukaryota</taxon>
        <taxon>Fungi</taxon>
        <taxon>Dikarya</taxon>
        <taxon>Basidiomycota</taxon>
        <taxon>Agaricomycotina</taxon>
        <taxon>Agaricomycetes</taxon>
        <taxon>Agaricomycetidae</taxon>
        <taxon>Agaricales</taxon>
        <taxon>Agaricineae</taxon>
        <taxon>Agaricaceae</taxon>
        <taxon>Macrolepiota</taxon>
    </lineage>
</organism>
<keyword evidence="3" id="KW-1185">Reference proteome</keyword>
<protein>
    <submittedName>
        <fullName evidence="2">Uncharacterized protein</fullName>
    </submittedName>
</protein>
<comment type="caution">
    <text evidence="2">The sequence shown here is derived from an EMBL/GenBank/DDBJ whole genome shotgun (WGS) entry which is preliminary data.</text>
</comment>
<feature type="compositionally biased region" description="Pro residues" evidence="1">
    <location>
        <begin position="300"/>
        <end position="309"/>
    </location>
</feature>
<gene>
    <name evidence="2" type="ORF">P691DRAFT_778162</name>
</gene>
<evidence type="ECO:0000313" key="3">
    <source>
        <dbReference type="Proteomes" id="UP000807342"/>
    </source>
</evidence>
<sequence>MASPQPIICQLLKLPPERYVFFRIAEIPEVFLQRLSHLDLALAAYQEEKQSLPEVTKLLANLHRAAGQQCTEIFGVIALADRFSHRFITILEMLQESSVDEHVLSAMQYESLVAASTADEMEGSQRQMMKFENELGLAVLRVTTPPGGGEPLLFGAPPTEPNPFPDHDNGAKEFFNSENTQAMEDLARVAEECSRLLHQTVTYYREMHKFLLDIKSVKSSPPTADELGIMQERWTSFSKDIVDAGSNLSTVRSQRIEDAPPSWTEPLKNSSSVPLNPLYTSPLSTKPKAILDAPTSASPDPEPTTPLPTDPVETPTPRLSFFRRILSCISIRNFF</sequence>
<evidence type="ECO:0000313" key="2">
    <source>
        <dbReference type="EMBL" id="KAF9444593.1"/>
    </source>
</evidence>
<dbReference type="EMBL" id="MU151363">
    <property type="protein sequence ID" value="KAF9444593.1"/>
    <property type="molecule type" value="Genomic_DNA"/>
</dbReference>
<feature type="region of interest" description="Disordered" evidence="1">
    <location>
        <begin position="289"/>
        <end position="314"/>
    </location>
</feature>
<feature type="region of interest" description="Disordered" evidence="1">
    <location>
        <begin position="252"/>
        <end position="275"/>
    </location>
</feature>
<evidence type="ECO:0000256" key="1">
    <source>
        <dbReference type="SAM" id="MobiDB-lite"/>
    </source>
</evidence>
<name>A0A9P6C0P6_9AGAR</name>
<accession>A0A9P6C0P6</accession>
<dbReference type="Proteomes" id="UP000807342">
    <property type="component" value="Unassembled WGS sequence"/>
</dbReference>
<proteinExistence type="predicted"/>